<organism evidence="6 7">
    <name type="scientific">Vespula pensylvanica</name>
    <name type="common">Western yellow jacket</name>
    <name type="synonym">Wasp</name>
    <dbReference type="NCBI Taxonomy" id="30213"/>
    <lineage>
        <taxon>Eukaryota</taxon>
        <taxon>Metazoa</taxon>
        <taxon>Ecdysozoa</taxon>
        <taxon>Arthropoda</taxon>
        <taxon>Hexapoda</taxon>
        <taxon>Insecta</taxon>
        <taxon>Pterygota</taxon>
        <taxon>Neoptera</taxon>
        <taxon>Endopterygota</taxon>
        <taxon>Hymenoptera</taxon>
        <taxon>Apocrita</taxon>
        <taxon>Aculeata</taxon>
        <taxon>Vespoidea</taxon>
        <taxon>Vespidae</taxon>
        <taxon>Vespinae</taxon>
        <taxon>Vespula</taxon>
    </lineage>
</organism>
<dbReference type="Proteomes" id="UP000600918">
    <property type="component" value="Unassembled WGS sequence"/>
</dbReference>
<dbReference type="AlphaFoldDB" id="A0A834K6D5"/>
<accession>A0A834K6D5</accession>
<comment type="caution">
    <text evidence="6">The sequence shown here is derived from an EMBL/GenBank/DDBJ whole genome shotgun (WGS) entry which is preliminary data.</text>
</comment>
<evidence type="ECO:0000259" key="3">
    <source>
        <dbReference type="Pfam" id="PF10363"/>
    </source>
</evidence>
<dbReference type="Pfam" id="PF23565">
    <property type="entry name" value="ARM_TANGO6"/>
    <property type="match status" value="1"/>
</dbReference>
<dbReference type="SUPFAM" id="SSF48371">
    <property type="entry name" value="ARM repeat"/>
    <property type="match status" value="1"/>
</dbReference>
<dbReference type="InterPro" id="IPR019451">
    <property type="entry name" value="Rtp1_C1"/>
</dbReference>
<comment type="similarity">
    <text evidence="1">Belongs to the Tango6 family.</text>
</comment>
<dbReference type="InterPro" id="IPR057407">
    <property type="entry name" value="HEAT_TANGO6"/>
</dbReference>
<protein>
    <recommendedName>
        <fullName evidence="8">Transmembrane and coiled-coil domain-containing protein 7</fullName>
    </recommendedName>
</protein>
<proteinExistence type="inferred from homology"/>
<keyword evidence="7" id="KW-1185">Reference proteome</keyword>
<evidence type="ECO:0000259" key="4">
    <source>
        <dbReference type="Pfam" id="PF23565"/>
    </source>
</evidence>
<dbReference type="Pfam" id="PF10363">
    <property type="entry name" value="RTP1_C1"/>
    <property type="match status" value="1"/>
</dbReference>
<dbReference type="PANTHER" id="PTHR20959:SF1">
    <property type="entry name" value="TRANSPORT AND GOLGI ORGANIZATION PROTEIN 6 HOMOLOG"/>
    <property type="match status" value="1"/>
</dbReference>
<dbReference type="InterPro" id="IPR016024">
    <property type="entry name" value="ARM-type_fold"/>
</dbReference>
<evidence type="ECO:0000313" key="6">
    <source>
        <dbReference type="EMBL" id="KAF7399986.1"/>
    </source>
</evidence>
<dbReference type="InterPro" id="IPR057347">
    <property type="entry name" value="TANGO6_N"/>
</dbReference>
<dbReference type="InterPro" id="IPR019414">
    <property type="entry name" value="Rtp1_C2"/>
</dbReference>
<feature type="domain" description="TANGO6 HEAT repeat" evidence="4">
    <location>
        <begin position="268"/>
        <end position="520"/>
    </location>
</feature>
<dbReference type="Pfam" id="PF10304">
    <property type="entry name" value="RTP1_C2"/>
    <property type="match status" value="1"/>
</dbReference>
<dbReference type="InterPro" id="IPR011989">
    <property type="entry name" value="ARM-like"/>
</dbReference>
<evidence type="ECO:0000313" key="7">
    <source>
        <dbReference type="Proteomes" id="UP000600918"/>
    </source>
</evidence>
<evidence type="ECO:0000256" key="1">
    <source>
        <dbReference type="ARBA" id="ARBA00005724"/>
    </source>
</evidence>
<dbReference type="InterPro" id="IPR039600">
    <property type="entry name" value="TANGO6/Rtp1"/>
</dbReference>
<dbReference type="PANTHER" id="PTHR20959">
    <property type="entry name" value="TRANSPORT AND GOLGI ORGANIZATION PROTEIN 6 FAMILY MEMBER"/>
    <property type="match status" value="1"/>
</dbReference>
<name>A0A834K6D5_VESPE</name>
<gene>
    <name evidence="6" type="ORF">H0235_015723</name>
</gene>
<dbReference type="GO" id="GO:0009306">
    <property type="term" value="P:protein secretion"/>
    <property type="evidence" value="ECO:0007669"/>
    <property type="project" value="TreeGrafter"/>
</dbReference>
<sequence length="941" mass="107636">MEESKEIDYSQILYKLTTDKTEANDFENKLEQILDKTLPLLSKDDKYTISGKNNSANDYADIRYKYIQTITYVLKKIQTIDEINHDNCISVQQYHTFKIAIELIVSIGIIPCLLPGIGIDMKKLCPRASKVIEEKTSILQKYERLCLSSHSLIEYYNGSLLRPAVLSQLGPLIAALLQLSYAPLTKPNEEQLPLKQQNEMNEEQFMMTVDLYKKLQNDQKQFLSKLLTLFDNCPQYMIMKELMIILGIKKSPIWIRRITRKHLIEKIQQSNGIVSLITTLCNDTLDFGTDWNKLDTLARLIATSHEVDKNKYYEAICPQLLDLLTLKQINHYSIIANSCIIALYESNPDICEKNIINIIMKPLLMRGLDHEKKTEIIVPECELNTCIENLMTCFAPTEAKFKTLPHKLISVIAIPLFCIHNKIRSSTCLLRNKVRQLLLKLLQEENLQHDLFSAFLGHNTKENFGQYVSIQFGSNGGLEIIGTIKSLAYEEFADSLFDLISVNEALITNLFSYLLKSLSSSTNWSCNNTLETSHDIIERVEKQLAAIKLLSHLANKSVVQEAQLKNPEPLLNFIKSLFNEKVVQNQNNIENDDHEVIYISLMLIKMILSSEGKVLNRTHFESFAKFLKEQINNSTMPSQLVVLMKEVVQFIECKQQSNQIHYEDLSIDYKKYNKFEEAIRDLSDPLLPVRAHGIITLTKLIETKDPFAVARKGILLRLFQENLKHEDSFIYLAAINGMCSLAITYPQIVIETLVQEYIDMPQRITSGDISIENRIKLGEILVKTTRGLDEMSLTHKNILINGFLCATRDPDPLVRASSLSCLGELCKVLGFRLGNIIIEVIFVNKVLYCINCILETDKALECRRAAVLVITLLLRGLGKHVLTDLSKDLLILYRSLKHLRDTDKDPVLRLHAQLALEEIDDVVQSFLFAKPKLEKTIFLLE</sequence>
<evidence type="ECO:0008006" key="8">
    <source>
        <dbReference type="Google" id="ProtNLM"/>
    </source>
</evidence>
<evidence type="ECO:0000259" key="5">
    <source>
        <dbReference type="Pfam" id="PF25267"/>
    </source>
</evidence>
<reference evidence="6" key="1">
    <citation type="journal article" date="2020" name="G3 (Bethesda)">
        <title>High-Quality Assemblies for Three Invasive Social Wasps from the &lt;i&gt;Vespula&lt;/i&gt; Genus.</title>
        <authorList>
            <person name="Harrop T.W.R."/>
            <person name="Guhlin J."/>
            <person name="McLaughlin G.M."/>
            <person name="Permina E."/>
            <person name="Stockwell P."/>
            <person name="Gilligan J."/>
            <person name="Le Lec M.F."/>
            <person name="Gruber M.A.M."/>
            <person name="Quinn O."/>
            <person name="Lovegrove M."/>
            <person name="Duncan E.J."/>
            <person name="Remnant E.J."/>
            <person name="Van Eeckhoven J."/>
            <person name="Graham B."/>
            <person name="Knapp R.A."/>
            <person name="Langford K.W."/>
            <person name="Kronenberg Z."/>
            <person name="Press M.O."/>
            <person name="Eacker S.M."/>
            <person name="Wilson-Rankin E.E."/>
            <person name="Purcell J."/>
            <person name="Lester P.J."/>
            <person name="Dearden P.K."/>
        </authorList>
    </citation>
    <scope>NUCLEOTIDE SEQUENCE</scope>
    <source>
        <strain evidence="6">Volc-1</strain>
    </source>
</reference>
<dbReference type="EMBL" id="JACSDY010000018">
    <property type="protein sequence ID" value="KAF7399986.1"/>
    <property type="molecule type" value="Genomic_DNA"/>
</dbReference>
<feature type="domain" description="RNA polymerase II assembly factor Rtp1 C-terminal" evidence="2">
    <location>
        <begin position="892"/>
        <end position="921"/>
    </location>
</feature>
<feature type="domain" description="RNA polymerase II assembly factor Rtp1 C-terminal" evidence="3">
    <location>
        <begin position="675"/>
        <end position="791"/>
    </location>
</feature>
<dbReference type="Gene3D" id="1.25.10.10">
    <property type="entry name" value="Leucine-rich Repeat Variant"/>
    <property type="match status" value="1"/>
</dbReference>
<feature type="domain" description="TANGO6 N-terminal" evidence="5">
    <location>
        <begin position="88"/>
        <end position="250"/>
    </location>
</feature>
<dbReference type="Pfam" id="PF25267">
    <property type="entry name" value="TANGO6_N"/>
    <property type="match status" value="1"/>
</dbReference>
<evidence type="ECO:0000259" key="2">
    <source>
        <dbReference type="Pfam" id="PF10304"/>
    </source>
</evidence>